<dbReference type="GO" id="GO:0061929">
    <property type="term" value="F:gamma-glutamylaminecyclotransferase activity"/>
    <property type="evidence" value="ECO:0007669"/>
    <property type="project" value="InterPro"/>
</dbReference>
<dbReference type="InterPro" id="IPR039126">
    <property type="entry name" value="GGACT"/>
</dbReference>
<dbReference type="GO" id="GO:0005829">
    <property type="term" value="C:cytosol"/>
    <property type="evidence" value="ECO:0007669"/>
    <property type="project" value="TreeGrafter"/>
</dbReference>
<evidence type="ECO:0000313" key="7">
    <source>
        <dbReference type="EMBL" id="KAL0452284.1"/>
    </source>
</evidence>
<dbReference type="PANTHER" id="PTHR12510:SF4">
    <property type="entry name" value="GAMMA-GLUTAMYLAMINECYCLOTRANSFERASE"/>
    <property type="match status" value="1"/>
</dbReference>
<comment type="similarity">
    <text evidence="2 5">Belongs to the gamma-glutamylcyclotransferase family.</text>
</comment>
<comment type="caution">
    <text evidence="7">The sequence shown here is derived from an EMBL/GenBank/DDBJ whole genome shotgun (WGS) entry which is preliminary data.</text>
</comment>
<sequence>MANLFGVLAWPRRVYCRQRQSPSASPLVGILQSHPLARHDRHRRRHLPRLLPHPPPPSLVCGPYRVPFLLNLPGRGQCVSGELYAVSPAAIARMDELEGVTKGHYERLPIQIEIDDGRPVSAEAYYGHRSYAEALWKRNGEEGYNCYTEKVAKGYVKRKDRPRHLTFLDQIRLFIASDSDSAESG</sequence>
<reference evidence="7" key="2">
    <citation type="journal article" date="2024" name="Plant">
        <title>Genomic evolution and insights into agronomic trait innovations of Sesamum species.</title>
        <authorList>
            <person name="Miao H."/>
            <person name="Wang L."/>
            <person name="Qu L."/>
            <person name="Liu H."/>
            <person name="Sun Y."/>
            <person name="Le M."/>
            <person name="Wang Q."/>
            <person name="Wei S."/>
            <person name="Zheng Y."/>
            <person name="Lin W."/>
            <person name="Duan Y."/>
            <person name="Cao H."/>
            <person name="Xiong S."/>
            <person name="Wang X."/>
            <person name="Wei L."/>
            <person name="Li C."/>
            <person name="Ma Q."/>
            <person name="Ju M."/>
            <person name="Zhao R."/>
            <person name="Li G."/>
            <person name="Mu C."/>
            <person name="Tian Q."/>
            <person name="Mei H."/>
            <person name="Zhang T."/>
            <person name="Gao T."/>
            <person name="Zhang H."/>
        </authorList>
    </citation>
    <scope>NUCLEOTIDE SEQUENCE</scope>
    <source>
        <strain evidence="7">KEN1</strain>
    </source>
</reference>
<keyword evidence="3" id="KW-0012">Acyltransferase</keyword>
<reference evidence="7" key="1">
    <citation type="submission" date="2020-06" db="EMBL/GenBank/DDBJ databases">
        <authorList>
            <person name="Li T."/>
            <person name="Hu X."/>
            <person name="Zhang T."/>
            <person name="Song X."/>
            <person name="Zhang H."/>
            <person name="Dai N."/>
            <person name="Sheng W."/>
            <person name="Hou X."/>
            <person name="Wei L."/>
        </authorList>
    </citation>
    <scope>NUCLEOTIDE SEQUENCE</scope>
    <source>
        <strain evidence="7">KEN1</strain>
        <tissue evidence="7">Leaf</tissue>
    </source>
</reference>
<evidence type="ECO:0000256" key="1">
    <source>
        <dbReference type="ARBA" id="ARBA00002782"/>
    </source>
</evidence>
<dbReference type="Gene3D" id="3.10.490.10">
    <property type="entry name" value="Gamma-glutamyl cyclotransferase-like"/>
    <property type="match status" value="1"/>
</dbReference>
<dbReference type="InterPro" id="IPR009288">
    <property type="entry name" value="AIG2-like_dom"/>
</dbReference>
<evidence type="ECO:0000256" key="5">
    <source>
        <dbReference type="RuleBase" id="RU367036"/>
    </source>
</evidence>
<accession>A0AAW2XDY1</accession>
<evidence type="ECO:0000256" key="4">
    <source>
        <dbReference type="PIRSR" id="PIRSR639126-1"/>
    </source>
</evidence>
<keyword evidence="3" id="KW-0808">Transferase</keyword>
<evidence type="ECO:0000256" key="3">
    <source>
        <dbReference type="ARBA" id="ARBA00023315"/>
    </source>
</evidence>
<dbReference type="Pfam" id="PF06094">
    <property type="entry name" value="GGACT"/>
    <property type="match status" value="1"/>
</dbReference>
<dbReference type="CDD" id="cd06661">
    <property type="entry name" value="GGCT_like"/>
    <property type="match status" value="1"/>
</dbReference>
<dbReference type="SUPFAM" id="SSF110857">
    <property type="entry name" value="Gamma-glutamyl cyclotransferase-like"/>
    <property type="match status" value="1"/>
</dbReference>
<protein>
    <recommendedName>
        <fullName evidence="5">Gamma-glutamylcyclotransferase family protein</fullName>
    </recommendedName>
</protein>
<gene>
    <name evidence="7" type="ORF">Slati_1206500</name>
</gene>
<evidence type="ECO:0000259" key="6">
    <source>
        <dbReference type="Pfam" id="PF06094"/>
    </source>
</evidence>
<dbReference type="PANTHER" id="PTHR12510">
    <property type="entry name" value="TROPONIN C-AKIN-1 PROTEIN"/>
    <property type="match status" value="1"/>
</dbReference>
<feature type="active site" description="Proton acceptor" evidence="4">
    <location>
        <position position="98"/>
    </location>
</feature>
<name>A0AAW2XDY1_9LAMI</name>
<dbReference type="EMBL" id="JACGWN010000004">
    <property type="protein sequence ID" value="KAL0452284.1"/>
    <property type="molecule type" value="Genomic_DNA"/>
</dbReference>
<dbReference type="AlphaFoldDB" id="A0AAW2XDY1"/>
<dbReference type="InterPro" id="IPR013024">
    <property type="entry name" value="GGCT-like"/>
</dbReference>
<organism evidence="7">
    <name type="scientific">Sesamum latifolium</name>
    <dbReference type="NCBI Taxonomy" id="2727402"/>
    <lineage>
        <taxon>Eukaryota</taxon>
        <taxon>Viridiplantae</taxon>
        <taxon>Streptophyta</taxon>
        <taxon>Embryophyta</taxon>
        <taxon>Tracheophyta</taxon>
        <taxon>Spermatophyta</taxon>
        <taxon>Magnoliopsida</taxon>
        <taxon>eudicotyledons</taxon>
        <taxon>Gunneridae</taxon>
        <taxon>Pentapetalae</taxon>
        <taxon>asterids</taxon>
        <taxon>lamiids</taxon>
        <taxon>Lamiales</taxon>
        <taxon>Pedaliaceae</taxon>
        <taxon>Sesamum</taxon>
    </lineage>
</organism>
<evidence type="ECO:0000256" key="2">
    <source>
        <dbReference type="ARBA" id="ARBA00008861"/>
    </source>
</evidence>
<dbReference type="GO" id="GO:0016746">
    <property type="term" value="F:acyltransferase activity"/>
    <property type="evidence" value="ECO:0007669"/>
    <property type="project" value="UniProtKB-KW"/>
</dbReference>
<proteinExistence type="inferred from homology"/>
<comment type="function">
    <text evidence="1">Putative gamma-glutamylcyclotransferase.</text>
</comment>
<feature type="domain" description="Gamma-glutamylcyclotransferase AIG2-like" evidence="6">
    <location>
        <begin position="60"/>
        <end position="129"/>
    </location>
</feature>
<dbReference type="InterPro" id="IPR036568">
    <property type="entry name" value="GGCT-like_sf"/>
</dbReference>